<dbReference type="PANTHER" id="PTHR31286">
    <property type="entry name" value="GLYCINE-RICH CELL WALL STRUCTURAL PROTEIN 1.8-LIKE"/>
    <property type="match status" value="1"/>
</dbReference>
<comment type="caution">
    <text evidence="2">The sequence shown here is derived from an EMBL/GenBank/DDBJ whole genome shotgun (WGS) entry which is preliminary data.</text>
</comment>
<sequence length="151" mass="16886">MGQISCGVTCGLLVGGSIKILIEVDISQPLNELIVIETPSGPWDQPVEYEWRPKYCNECLKFGHNDEECWYKKGRNTEKDDQRLEERREDPIKKKGNKGELWQVKTNPGKDIGDGNAVGIQNPALELPRMGTGTTETLVQRSGKQIVDSDS</sequence>
<proteinExistence type="predicted"/>
<dbReference type="Proteomes" id="UP000826656">
    <property type="component" value="Unassembled WGS sequence"/>
</dbReference>
<dbReference type="InterPro" id="IPR040256">
    <property type="entry name" value="At4g02000-like"/>
</dbReference>
<feature type="compositionally biased region" description="Basic and acidic residues" evidence="1">
    <location>
        <begin position="74"/>
        <end position="93"/>
    </location>
</feature>
<dbReference type="PANTHER" id="PTHR31286:SF180">
    <property type="entry name" value="OS10G0362600 PROTEIN"/>
    <property type="match status" value="1"/>
</dbReference>
<evidence type="ECO:0000313" key="3">
    <source>
        <dbReference type="Proteomes" id="UP000826656"/>
    </source>
</evidence>
<evidence type="ECO:0000313" key="2">
    <source>
        <dbReference type="EMBL" id="KAH0778515.1"/>
    </source>
</evidence>
<evidence type="ECO:0000256" key="1">
    <source>
        <dbReference type="SAM" id="MobiDB-lite"/>
    </source>
</evidence>
<evidence type="ECO:0008006" key="4">
    <source>
        <dbReference type="Google" id="ProtNLM"/>
    </source>
</evidence>
<dbReference type="EMBL" id="JAIVGD010000002">
    <property type="protein sequence ID" value="KAH0778515.1"/>
    <property type="molecule type" value="Genomic_DNA"/>
</dbReference>
<protein>
    <recommendedName>
        <fullName evidence="4">Zinc knuckle CX2CX4HX4C domain-containing protein</fullName>
    </recommendedName>
</protein>
<feature type="region of interest" description="Disordered" evidence="1">
    <location>
        <begin position="74"/>
        <end position="151"/>
    </location>
</feature>
<accession>A0ABQ7WER7</accession>
<feature type="compositionally biased region" description="Polar residues" evidence="1">
    <location>
        <begin position="132"/>
        <end position="143"/>
    </location>
</feature>
<reference evidence="2 3" key="1">
    <citation type="journal article" date="2021" name="bioRxiv">
        <title>Chromosome-scale and haplotype-resolved genome assembly of a tetraploid potato cultivar.</title>
        <authorList>
            <person name="Sun H."/>
            <person name="Jiao W.-B."/>
            <person name="Krause K."/>
            <person name="Campoy J.A."/>
            <person name="Goel M."/>
            <person name="Folz-Donahue K."/>
            <person name="Kukat C."/>
            <person name="Huettel B."/>
            <person name="Schneeberger K."/>
        </authorList>
    </citation>
    <scope>NUCLEOTIDE SEQUENCE [LARGE SCALE GENOMIC DNA]</scope>
    <source>
        <strain evidence="2">SolTubOtavaFocal</strain>
        <tissue evidence="2">Leaves</tissue>
    </source>
</reference>
<name>A0ABQ7WER7_SOLTU</name>
<organism evidence="2 3">
    <name type="scientific">Solanum tuberosum</name>
    <name type="common">Potato</name>
    <dbReference type="NCBI Taxonomy" id="4113"/>
    <lineage>
        <taxon>Eukaryota</taxon>
        <taxon>Viridiplantae</taxon>
        <taxon>Streptophyta</taxon>
        <taxon>Embryophyta</taxon>
        <taxon>Tracheophyta</taxon>
        <taxon>Spermatophyta</taxon>
        <taxon>Magnoliopsida</taxon>
        <taxon>eudicotyledons</taxon>
        <taxon>Gunneridae</taxon>
        <taxon>Pentapetalae</taxon>
        <taxon>asterids</taxon>
        <taxon>lamiids</taxon>
        <taxon>Solanales</taxon>
        <taxon>Solanaceae</taxon>
        <taxon>Solanoideae</taxon>
        <taxon>Solaneae</taxon>
        <taxon>Solanum</taxon>
    </lineage>
</organism>
<gene>
    <name evidence="2" type="ORF">KY290_004942</name>
</gene>
<keyword evidence="3" id="KW-1185">Reference proteome</keyword>